<gene>
    <name evidence="4" type="primary">TR_2</name>
    <name evidence="4" type="ORF">CK203_075083</name>
</gene>
<dbReference type="Proteomes" id="UP000288805">
    <property type="component" value="Unassembled WGS sequence"/>
</dbReference>
<dbReference type="PANTHER" id="PTHR42898:SF6">
    <property type="entry name" value="NADP-DEPENDENT MANNITOL DEHYDROGENASE"/>
    <property type="match status" value="1"/>
</dbReference>
<dbReference type="Pfam" id="PF00106">
    <property type="entry name" value="adh_short"/>
    <property type="match status" value="1"/>
</dbReference>
<evidence type="ECO:0000256" key="1">
    <source>
        <dbReference type="ARBA" id="ARBA00022857"/>
    </source>
</evidence>
<reference evidence="4 5" key="1">
    <citation type="journal article" date="2018" name="PLoS Genet.">
        <title>Population sequencing reveals clonal diversity and ancestral inbreeding in the grapevine cultivar Chardonnay.</title>
        <authorList>
            <person name="Roach M.J."/>
            <person name="Johnson D.L."/>
            <person name="Bohlmann J."/>
            <person name="van Vuuren H.J."/>
            <person name="Jones S.J."/>
            <person name="Pretorius I.S."/>
            <person name="Schmidt S.A."/>
            <person name="Borneman A.R."/>
        </authorList>
    </citation>
    <scope>NUCLEOTIDE SEQUENCE [LARGE SCALE GENOMIC DNA]</scope>
    <source>
        <strain evidence="5">cv. Chardonnay</strain>
        <tissue evidence="4">Leaf</tissue>
    </source>
</reference>
<dbReference type="Gene3D" id="3.40.50.720">
    <property type="entry name" value="NAD(P)-binding Rossmann-like Domain"/>
    <property type="match status" value="1"/>
</dbReference>
<keyword evidence="2" id="KW-0560">Oxidoreductase</keyword>
<dbReference type="PANTHER" id="PTHR42898">
    <property type="entry name" value="TROPINONE REDUCTASE"/>
    <property type="match status" value="1"/>
</dbReference>
<comment type="similarity">
    <text evidence="3">Belongs to the short-chain dehydrogenases/reductases (SDR) family. SDR65C subfamily.</text>
</comment>
<keyword evidence="1" id="KW-0521">NADP</keyword>
<comment type="caution">
    <text evidence="4">The sequence shown here is derived from an EMBL/GenBank/DDBJ whole genome shotgun (WGS) entry which is preliminary data.</text>
</comment>
<dbReference type="GO" id="GO:0016491">
    <property type="term" value="F:oxidoreductase activity"/>
    <property type="evidence" value="ECO:0007669"/>
    <property type="project" value="UniProtKB-KW"/>
</dbReference>
<evidence type="ECO:0000313" key="4">
    <source>
        <dbReference type="EMBL" id="RVW56690.1"/>
    </source>
</evidence>
<dbReference type="SUPFAM" id="SSF51735">
    <property type="entry name" value="NAD(P)-binding Rossmann-fold domains"/>
    <property type="match status" value="1"/>
</dbReference>
<organism evidence="4 5">
    <name type="scientific">Vitis vinifera</name>
    <name type="common">Grape</name>
    <dbReference type="NCBI Taxonomy" id="29760"/>
    <lineage>
        <taxon>Eukaryota</taxon>
        <taxon>Viridiplantae</taxon>
        <taxon>Streptophyta</taxon>
        <taxon>Embryophyta</taxon>
        <taxon>Tracheophyta</taxon>
        <taxon>Spermatophyta</taxon>
        <taxon>Magnoliopsida</taxon>
        <taxon>eudicotyledons</taxon>
        <taxon>Gunneridae</taxon>
        <taxon>Pentapetalae</taxon>
        <taxon>rosids</taxon>
        <taxon>Vitales</taxon>
        <taxon>Vitaceae</taxon>
        <taxon>Viteae</taxon>
        <taxon>Vitis</taxon>
    </lineage>
</organism>
<proteinExistence type="inferred from homology"/>
<dbReference type="AlphaFoldDB" id="A0A438F9Q3"/>
<dbReference type="InterPro" id="IPR045000">
    <property type="entry name" value="TR"/>
</dbReference>
<dbReference type="InterPro" id="IPR002347">
    <property type="entry name" value="SDR_fam"/>
</dbReference>
<dbReference type="InterPro" id="IPR036291">
    <property type="entry name" value="NAD(P)-bd_dom_sf"/>
</dbReference>
<sequence>MTALVTGGTKGIGHKLVEELAGLGATIHTCSRKETELNECLKDWKAKGFGVTGSVLDVSCRAQREKLMETVSSVFNGKLNIPRKFL</sequence>
<evidence type="ECO:0000256" key="3">
    <source>
        <dbReference type="ARBA" id="ARBA00025714"/>
    </source>
</evidence>
<dbReference type="EMBL" id="QGNW01001073">
    <property type="protein sequence ID" value="RVW56690.1"/>
    <property type="molecule type" value="Genomic_DNA"/>
</dbReference>
<evidence type="ECO:0000313" key="5">
    <source>
        <dbReference type="Proteomes" id="UP000288805"/>
    </source>
</evidence>
<accession>A0A438F9Q3</accession>
<protein>
    <submittedName>
        <fullName evidence="4">Tropinone reductase</fullName>
    </submittedName>
</protein>
<evidence type="ECO:0000256" key="2">
    <source>
        <dbReference type="ARBA" id="ARBA00023002"/>
    </source>
</evidence>
<name>A0A438F9Q3_VITVI</name>